<comment type="caution">
    <text evidence="3">The sequence shown here is derived from an EMBL/GenBank/DDBJ whole genome shotgun (WGS) entry which is preliminary data.</text>
</comment>
<dbReference type="Proteomes" id="UP000597761">
    <property type="component" value="Unassembled WGS sequence"/>
</dbReference>
<dbReference type="PANTHER" id="PTHR11236">
    <property type="entry name" value="AMINOBENZOATE/ANTHRANILATE SYNTHASE"/>
    <property type="match status" value="1"/>
</dbReference>
<feature type="region of interest" description="Disordered" evidence="1">
    <location>
        <begin position="93"/>
        <end position="112"/>
    </location>
</feature>
<protein>
    <recommendedName>
        <fullName evidence="2">Chorismate-utilising enzyme C-terminal domain-containing protein</fullName>
    </recommendedName>
</protein>
<dbReference type="EMBL" id="BMJI01000018">
    <property type="protein sequence ID" value="GGC96450.1"/>
    <property type="molecule type" value="Genomic_DNA"/>
</dbReference>
<evidence type="ECO:0000313" key="3">
    <source>
        <dbReference type="EMBL" id="GGC96450.1"/>
    </source>
</evidence>
<evidence type="ECO:0000259" key="2">
    <source>
        <dbReference type="Pfam" id="PF00425"/>
    </source>
</evidence>
<feature type="compositionally biased region" description="Low complexity" evidence="1">
    <location>
        <begin position="98"/>
        <end position="112"/>
    </location>
</feature>
<dbReference type="Pfam" id="PF00425">
    <property type="entry name" value="Chorismate_bind"/>
    <property type="match status" value="1"/>
</dbReference>
<dbReference type="RefSeq" id="WP_188668697.1">
    <property type="nucleotide sequence ID" value="NZ_BMJI01000018.1"/>
</dbReference>
<feature type="domain" description="Chorismate-utilising enzyme C-terminal" evidence="2">
    <location>
        <begin position="170"/>
        <end position="424"/>
    </location>
</feature>
<dbReference type="InterPro" id="IPR019999">
    <property type="entry name" value="Anth_synth_I-like"/>
</dbReference>
<organism evidence="3 4">
    <name type="scientific">Tersicoccus solisilvae</name>
    <dbReference type="NCBI Taxonomy" id="1882339"/>
    <lineage>
        <taxon>Bacteria</taxon>
        <taxon>Bacillati</taxon>
        <taxon>Actinomycetota</taxon>
        <taxon>Actinomycetes</taxon>
        <taxon>Micrococcales</taxon>
        <taxon>Micrococcaceae</taxon>
        <taxon>Tersicoccus</taxon>
    </lineage>
</organism>
<evidence type="ECO:0000256" key="1">
    <source>
        <dbReference type="SAM" id="MobiDB-lite"/>
    </source>
</evidence>
<dbReference type="InterPro" id="IPR015890">
    <property type="entry name" value="Chorismate_C"/>
</dbReference>
<proteinExistence type="predicted"/>
<dbReference type="PANTHER" id="PTHR11236:SF18">
    <property type="entry name" value="AMINODEOXYCHORISMATE SYNTHASE"/>
    <property type="match status" value="1"/>
</dbReference>
<gene>
    <name evidence="3" type="ORF">GCM10011512_24310</name>
</gene>
<name>A0ABQ1PG32_9MICC</name>
<dbReference type="PRINTS" id="PR00095">
    <property type="entry name" value="ANTSNTHASEI"/>
</dbReference>
<dbReference type="SUPFAM" id="SSF56322">
    <property type="entry name" value="ADC synthase"/>
    <property type="match status" value="1"/>
</dbReference>
<keyword evidence="4" id="KW-1185">Reference proteome</keyword>
<sequence length="471" mass="49250">MRTTPLPVRADAETVFTRVFAAHHPDVYWLDGGTDTASYLGTGDPVPLAPGAVLEGLSAALGVSTHPAGPDDSSFRLGLVGWLDYELRHETVQPHPGAPAATDPPSSSPAASFLRTDRAVAVHPDGRVELLTADDVDVDSFGRQVLARLRGRVRPPSSPVVVDVRRADSDAEYLANIHAAQAAIRDGLAYVLCLTTEYRVRGRIDPVGAYLALRRRSPTHHGGFVRIGGVSLVSASPERFLEVTPSGLVTTRPIKGTGPRGASPEADRRLAAELAADEKERAENVMIVDLMRNDLQRVCSVGSVTVSSLWAVESYAQVHQLVSTVQGRLLPGRSAVDALRSCFPAGSMTGAPKQAAMELLSSLERRPRGRYAGAFGHFGADGRADLAMTIRSMVIEGDTATIGVGGGITALSDPARELAEMELKARALLEVLGVGPGAEVPPFGEAAPAAGTAAPAAGVRAAGVRARASGG</sequence>
<evidence type="ECO:0000313" key="4">
    <source>
        <dbReference type="Proteomes" id="UP000597761"/>
    </source>
</evidence>
<dbReference type="Gene3D" id="3.60.120.10">
    <property type="entry name" value="Anthranilate synthase"/>
    <property type="match status" value="1"/>
</dbReference>
<reference evidence="4" key="1">
    <citation type="journal article" date="2019" name="Int. J. Syst. Evol. Microbiol.">
        <title>The Global Catalogue of Microorganisms (GCM) 10K type strain sequencing project: providing services to taxonomists for standard genome sequencing and annotation.</title>
        <authorList>
            <consortium name="The Broad Institute Genomics Platform"/>
            <consortium name="The Broad Institute Genome Sequencing Center for Infectious Disease"/>
            <person name="Wu L."/>
            <person name="Ma J."/>
        </authorList>
    </citation>
    <scope>NUCLEOTIDE SEQUENCE [LARGE SCALE GENOMIC DNA]</scope>
    <source>
        <strain evidence="4">CGMCC 1.15480</strain>
    </source>
</reference>
<accession>A0ABQ1PG32</accession>
<dbReference type="InterPro" id="IPR005801">
    <property type="entry name" value="ADC_synthase"/>
</dbReference>